<accession>A0A9W4GBU6</accession>
<dbReference type="Proteomes" id="UP000683417">
    <property type="component" value="Unassembled WGS sequence"/>
</dbReference>
<organism evidence="2 3">
    <name type="scientific">Blumeria graminis f. sp. triticale</name>
    <dbReference type="NCBI Taxonomy" id="1689686"/>
    <lineage>
        <taxon>Eukaryota</taxon>
        <taxon>Fungi</taxon>
        <taxon>Dikarya</taxon>
        <taxon>Ascomycota</taxon>
        <taxon>Pezizomycotina</taxon>
        <taxon>Leotiomycetes</taxon>
        <taxon>Erysiphales</taxon>
        <taxon>Erysiphaceae</taxon>
        <taxon>Blumeria</taxon>
    </lineage>
</organism>
<feature type="non-terminal residue" evidence="2">
    <location>
        <position position="1"/>
    </location>
</feature>
<reference evidence="2" key="1">
    <citation type="submission" date="2020-10" db="EMBL/GenBank/DDBJ databases">
        <authorList>
            <person name="Muller C M."/>
        </authorList>
    </citation>
    <scope>NUCLEOTIDE SEQUENCE</scope>
    <source>
        <strain evidence="2">THUN-12</strain>
    </source>
</reference>
<name>A0A9W4GBU6_BLUGR</name>
<protein>
    <submittedName>
        <fullName evidence="2">BgTH12-04635</fullName>
    </submittedName>
</protein>
<evidence type="ECO:0000256" key="1">
    <source>
        <dbReference type="SAM" id="MobiDB-lite"/>
    </source>
</evidence>
<dbReference type="AlphaFoldDB" id="A0A9W4GBU6"/>
<feature type="region of interest" description="Disordered" evidence="1">
    <location>
        <begin position="196"/>
        <end position="225"/>
    </location>
</feature>
<comment type="caution">
    <text evidence="2">The sequence shown here is derived from an EMBL/GenBank/DDBJ whole genome shotgun (WGS) entry which is preliminary data.</text>
</comment>
<dbReference type="EMBL" id="CAJHIT010000001">
    <property type="protein sequence ID" value="CAD6498981.1"/>
    <property type="molecule type" value="Genomic_DNA"/>
</dbReference>
<gene>
    <name evidence="2" type="ORF">BGTH12_LOCUS339</name>
</gene>
<sequence length="262" mass="27066">GFRPHTSLAFRHYSLAQFLGISDSVRSFSLPFSYKPQFSPYPSSHTTMKVTSLSLVAAAAVVAAQEDRNGTWVGPTAHPISPLALHPSPTSYTTSTIYTTTVFTVTSCAPAVTFCPERGSVVTKTVSLYTTVCPVSSAVPHLPPPEPTPTSFGVSTVEKTIVSTVTSCPPAVPNCDIGREVTSVSTYTTTYPIGGPTAAHHNAGPQGTGALSPHHPMSPKGNVTLPSAPKVSTVSGATALASSTLLVFLGLAAGAATAWIQI</sequence>
<evidence type="ECO:0000313" key="3">
    <source>
        <dbReference type="Proteomes" id="UP000683417"/>
    </source>
</evidence>
<proteinExistence type="predicted"/>
<evidence type="ECO:0000313" key="2">
    <source>
        <dbReference type="EMBL" id="CAD6498981.1"/>
    </source>
</evidence>